<evidence type="ECO:0000313" key="3">
    <source>
        <dbReference type="Proteomes" id="UP000319817"/>
    </source>
</evidence>
<protein>
    <submittedName>
        <fullName evidence="2">Uncharacterized protein</fullName>
    </submittedName>
</protein>
<keyword evidence="1" id="KW-0472">Membrane</keyword>
<gene>
    <name evidence="2" type="ORF">K239x_21960</name>
</gene>
<keyword evidence="1" id="KW-1133">Transmembrane helix</keyword>
<feature type="transmembrane region" description="Helical" evidence="1">
    <location>
        <begin position="93"/>
        <end position="113"/>
    </location>
</feature>
<sequence length="114" mass="12252">MIRSDNPYNPPGSVVGTLEPASLSSFPRGFLSLQVAVAVFCVVVGLSESNDTLHWAQALVPLVYLFAPFLLVSPLILLGLCTVRRIDCRRFTIAFVASVGLSFVGFLGTLPLVQ</sequence>
<feature type="transmembrane region" description="Helical" evidence="1">
    <location>
        <begin position="29"/>
        <end position="46"/>
    </location>
</feature>
<organism evidence="2 3">
    <name type="scientific">Stieleria marina</name>
    <dbReference type="NCBI Taxonomy" id="1930275"/>
    <lineage>
        <taxon>Bacteria</taxon>
        <taxon>Pseudomonadati</taxon>
        <taxon>Planctomycetota</taxon>
        <taxon>Planctomycetia</taxon>
        <taxon>Pirellulales</taxon>
        <taxon>Pirellulaceae</taxon>
        <taxon>Stieleria</taxon>
    </lineage>
</organism>
<dbReference type="EMBL" id="CP036526">
    <property type="protein sequence ID" value="QDT10240.1"/>
    <property type="molecule type" value="Genomic_DNA"/>
</dbReference>
<accession>A0A517NSY4</accession>
<keyword evidence="3" id="KW-1185">Reference proteome</keyword>
<reference evidence="2 3" key="1">
    <citation type="submission" date="2019-02" db="EMBL/GenBank/DDBJ databases">
        <title>Deep-cultivation of Planctomycetes and their phenomic and genomic characterization uncovers novel biology.</title>
        <authorList>
            <person name="Wiegand S."/>
            <person name="Jogler M."/>
            <person name="Boedeker C."/>
            <person name="Pinto D."/>
            <person name="Vollmers J."/>
            <person name="Rivas-Marin E."/>
            <person name="Kohn T."/>
            <person name="Peeters S.H."/>
            <person name="Heuer A."/>
            <person name="Rast P."/>
            <person name="Oberbeckmann S."/>
            <person name="Bunk B."/>
            <person name="Jeske O."/>
            <person name="Meyerdierks A."/>
            <person name="Storesund J.E."/>
            <person name="Kallscheuer N."/>
            <person name="Luecker S."/>
            <person name="Lage O.M."/>
            <person name="Pohl T."/>
            <person name="Merkel B.J."/>
            <person name="Hornburger P."/>
            <person name="Mueller R.-W."/>
            <person name="Bruemmer F."/>
            <person name="Labrenz M."/>
            <person name="Spormann A.M."/>
            <person name="Op den Camp H."/>
            <person name="Overmann J."/>
            <person name="Amann R."/>
            <person name="Jetten M.S.M."/>
            <person name="Mascher T."/>
            <person name="Medema M.H."/>
            <person name="Devos D.P."/>
            <person name="Kaster A.-K."/>
            <person name="Ovreas L."/>
            <person name="Rohde M."/>
            <person name="Galperin M.Y."/>
            <person name="Jogler C."/>
        </authorList>
    </citation>
    <scope>NUCLEOTIDE SEQUENCE [LARGE SCALE GENOMIC DNA]</scope>
    <source>
        <strain evidence="2 3">K23_9</strain>
    </source>
</reference>
<name>A0A517NSY4_9BACT</name>
<proteinExistence type="predicted"/>
<feature type="transmembrane region" description="Helical" evidence="1">
    <location>
        <begin position="58"/>
        <end position="81"/>
    </location>
</feature>
<evidence type="ECO:0000313" key="2">
    <source>
        <dbReference type="EMBL" id="QDT10240.1"/>
    </source>
</evidence>
<dbReference type="Proteomes" id="UP000319817">
    <property type="component" value="Chromosome"/>
</dbReference>
<keyword evidence="1" id="KW-0812">Transmembrane</keyword>
<dbReference type="AlphaFoldDB" id="A0A517NSY4"/>
<evidence type="ECO:0000256" key="1">
    <source>
        <dbReference type="SAM" id="Phobius"/>
    </source>
</evidence>
<dbReference type="RefSeq" id="WP_145417746.1">
    <property type="nucleotide sequence ID" value="NZ_CP036526.1"/>
</dbReference>